<protein>
    <recommendedName>
        <fullName evidence="4 9">N-(5'-phosphoribosyl)anthranilate isomerase</fullName>
        <shortName evidence="9">PRAI</shortName>
        <ecNumber evidence="3 9">5.3.1.24</ecNumber>
    </recommendedName>
</protein>
<sequence length="210" mass="24639">MSLTKIKFCGIKDEKTLKFCKKINVDAVGFVFYKKSVRNVSIRKAMLFSDLLKSSYIYKFAIVVQPKLLFLKKIFRNIKIDFLQFYGKENKKIVNLCYKYNTNFLKVYDFNSKKDLDIINKSKYNFISVEKKNIGGTGKMIHFNKDFLKIKKKIMISGGINKKNIYHIVRKIKPIFLDISSGIEKKGIKDRILMKSILKELNLSNIKNVY</sequence>
<comment type="pathway">
    <text evidence="2 9">Amino-acid biosynthesis; L-tryptophan biosynthesis; L-tryptophan from chorismate: step 3/5.</text>
</comment>
<feature type="domain" description="N-(5'phosphoribosyl) anthranilate isomerase (PRAI)" evidence="10">
    <location>
        <begin position="7"/>
        <end position="199"/>
    </location>
</feature>
<dbReference type="InterPro" id="IPR001240">
    <property type="entry name" value="PRAI_dom"/>
</dbReference>
<dbReference type="Gene3D" id="3.20.20.70">
    <property type="entry name" value="Aldolase class I"/>
    <property type="match status" value="1"/>
</dbReference>
<organism evidence="11 12">
    <name type="scientific">Candidatus Vidania fulgoroideorum</name>
    <dbReference type="NCBI Taxonomy" id="881286"/>
    <lineage>
        <taxon>Bacteria</taxon>
        <taxon>Pseudomonadati</taxon>
        <taxon>Pseudomonadota</taxon>
        <taxon>Betaproteobacteria</taxon>
        <taxon>Candidatus Vidania</taxon>
    </lineage>
</organism>
<dbReference type="EMBL" id="CP028360">
    <property type="protein sequence ID" value="AXN02468.1"/>
    <property type="molecule type" value="Genomic_DNA"/>
</dbReference>
<dbReference type="Proteomes" id="UP000257084">
    <property type="component" value="Chromosome"/>
</dbReference>
<evidence type="ECO:0000256" key="7">
    <source>
        <dbReference type="ARBA" id="ARBA00023141"/>
    </source>
</evidence>
<dbReference type="InterPro" id="IPR011060">
    <property type="entry name" value="RibuloseP-bd_barrel"/>
</dbReference>
<evidence type="ECO:0000256" key="6">
    <source>
        <dbReference type="ARBA" id="ARBA00022822"/>
    </source>
</evidence>
<evidence type="ECO:0000256" key="4">
    <source>
        <dbReference type="ARBA" id="ARBA00022272"/>
    </source>
</evidence>
<proteinExistence type="inferred from homology"/>
<gene>
    <name evidence="9" type="primary">trpF</name>
    <name evidence="11" type="ORF">C9I84_066</name>
</gene>
<reference evidence="11 12" key="1">
    <citation type="submission" date="2018-03" db="EMBL/GenBank/DDBJ databases">
        <title>A parallel universe: an anciently diverged bacterial symbiosis in a Hawaiian planthopper (Hemiptera: Cixiidae) reveals rearranged nutritional responsibilities.</title>
        <authorList>
            <person name="Bennett G."/>
            <person name="Mao M."/>
        </authorList>
    </citation>
    <scope>NUCLEOTIDE SEQUENCE [LARGE SCALE GENOMIC DNA]</scope>
    <source>
        <strain evidence="11 12">OLIH</strain>
    </source>
</reference>
<dbReference type="GO" id="GO:0000162">
    <property type="term" value="P:L-tryptophan biosynthetic process"/>
    <property type="evidence" value="ECO:0007669"/>
    <property type="project" value="UniProtKB-UniRule"/>
</dbReference>
<evidence type="ECO:0000256" key="5">
    <source>
        <dbReference type="ARBA" id="ARBA00022605"/>
    </source>
</evidence>
<dbReference type="PANTHER" id="PTHR42894:SF1">
    <property type="entry name" value="N-(5'-PHOSPHORIBOSYL)ANTHRANILATE ISOMERASE"/>
    <property type="match status" value="1"/>
</dbReference>
<dbReference type="Pfam" id="PF00697">
    <property type="entry name" value="PRAI"/>
    <property type="match status" value="1"/>
</dbReference>
<comment type="similarity">
    <text evidence="9">Belongs to the TrpF family.</text>
</comment>
<evidence type="ECO:0000256" key="8">
    <source>
        <dbReference type="ARBA" id="ARBA00023235"/>
    </source>
</evidence>
<comment type="catalytic activity">
    <reaction evidence="1 9">
        <text>N-(5-phospho-beta-D-ribosyl)anthranilate = 1-(2-carboxyphenylamino)-1-deoxy-D-ribulose 5-phosphate</text>
        <dbReference type="Rhea" id="RHEA:21540"/>
        <dbReference type="ChEBI" id="CHEBI:18277"/>
        <dbReference type="ChEBI" id="CHEBI:58613"/>
        <dbReference type="EC" id="5.3.1.24"/>
    </reaction>
</comment>
<dbReference type="AlphaFoldDB" id="A0A346E0G3"/>
<accession>A0A346E0G3</accession>
<evidence type="ECO:0000256" key="2">
    <source>
        <dbReference type="ARBA" id="ARBA00004664"/>
    </source>
</evidence>
<keyword evidence="5 9" id="KW-0028">Amino-acid biosynthesis</keyword>
<evidence type="ECO:0000256" key="1">
    <source>
        <dbReference type="ARBA" id="ARBA00001164"/>
    </source>
</evidence>
<dbReference type="KEGG" id="vfg:C9I84_066"/>
<dbReference type="CDD" id="cd00405">
    <property type="entry name" value="PRAI"/>
    <property type="match status" value="1"/>
</dbReference>
<name>A0A346E0G3_9PROT</name>
<keyword evidence="12" id="KW-1185">Reference proteome</keyword>
<dbReference type="HAMAP" id="MF_00135">
    <property type="entry name" value="PRAI"/>
    <property type="match status" value="1"/>
</dbReference>
<keyword evidence="7 9" id="KW-0057">Aromatic amino acid biosynthesis</keyword>
<dbReference type="GO" id="GO:0004640">
    <property type="term" value="F:phosphoribosylanthranilate isomerase activity"/>
    <property type="evidence" value="ECO:0007669"/>
    <property type="project" value="UniProtKB-UniRule"/>
</dbReference>
<dbReference type="UniPathway" id="UPA00035">
    <property type="reaction ID" value="UER00042"/>
</dbReference>
<evidence type="ECO:0000259" key="10">
    <source>
        <dbReference type="Pfam" id="PF00697"/>
    </source>
</evidence>
<evidence type="ECO:0000313" key="12">
    <source>
        <dbReference type="Proteomes" id="UP000257084"/>
    </source>
</evidence>
<evidence type="ECO:0000256" key="9">
    <source>
        <dbReference type="HAMAP-Rule" id="MF_00135"/>
    </source>
</evidence>
<evidence type="ECO:0000256" key="3">
    <source>
        <dbReference type="ARBA" id="ARBA00012572"/>
    </source>
</evidence>
<dbReference type="SUPFAM" id="SSF51366">
    <property type="entry name" value="Ribulose-phoshate binding barrel"/>
    <property type="match status" value="1"/>
</dbReference>
<keyword evidence="6 9" id="KW-0822">Tryptophan biosynthesis</keyword>
<dbReference type="EC" id="5.3.1.24" evidence="3 9"/>
<evidence type="ECO:0000313" key="11">
    <source>
        <dbReference type="EMBL" id="AXN02468.1"/>
    </source>
</evidence>
<dbReference type="PANTHER" id="PTHR42894">
    <property type="entry name" value="N-(5'-PHOSPHORIBOSYL)ANTHRANILATE ISOMERASE"/>
    <property type="match status" value="1"/>
</dbReference>
<dbReference type="InterPro" id="IPR013785">
    <property type="entry name" value="Aldolase_TIM"/>
</dbReference>
<keyword evidence="8 9" id="KW-0413">Isomerase</keyword>
<dbReference type="InterPro" id="IPR044643">
    <property type="entry name" value="TrpF_fam"/>
</dbReference>